<evidence type="ECO:0000313" key="3">
    <source>
        <dbReference type="EMBL" id="MBO2443512.1"/>
    </source>
</evidence>
<proteinExistence type="predicted"/>
<dbReference type="PANTHER" id="PTHR43798">
    <property type="entry name" value="MONOACYLGLYCEROL LIPASE"/>
    <property type="match status" value="1"/>
</dbReference>
<reference evidence="3 4" key="1">
    <citation type="submission" date="2021-03" db="EMBL/GenBank/DDBJ databases">
        <authorList>
            <person name="Kanchanasin P."/>
            <person name="Saeng-In P."/>
            <person name="Phongsopitanun W."/>
            <person name="Yuki M."/>
            <person name="Kudo T."/>
            <person name="Ohkuma M."/>
            <person name="Tanasupawat S."/>
        </authorList>
    </citation>
    <scope>NUCLEOTIDE SEQUENCE [LARGE SCALE GENOMIC DNA]</scope>
    <source>
        <strain evidence="3 4">L46</strain>
    </source>
</reference>
<dbReference type="InterPro" id="IPR050266">
    <property type="entry name" value="AB_hydrolase_sf"/>
</dbReference>
<dbReference type="InterPro" id="IPR000073">
    <property type="entry name" value="AB_hydrolase_1"/>
</dbReference>
<organism evidence="3 4">
    <name type="scientific">Actinomadura nitritigenes</name>
    <dbReference type="NCBI Taxonomy" id="134602"/>
    <lineage>
        <taxon>Bacteria</taxon>
        <taxon>Bacillati</taxon>
        <taxon>Actinomycetota</taxon>
        <taxon>Actinomycetes</taxon>
        <taxon>Streptosporangiales</taxon>
        <taxon>Thermomonosporaceae</taxon>
        <taxon>Actinomadura</taxon>
    </lineage>
</organism>
<dbReference type="SUPFAM" id="SSF53474">
    <property type="entry name" value="alpha/beta-Hydrolases"/>
    <property type="match status" value="1"/>
</dbReference>
<protein>
    <submittedName>
        <fullName evidence="3">Alpha/beta fold hydrolase</fullName>
    </submittedName>
</protein>
<feature type="domain" description="AB hydrolase-1" evidence="2">
    <location>
        <begin position="71"/>
        <end position="335"/>
    </location>
</feature>
<feature type="chain" id="PRO_5046857925" evidence="1">
    <location>
        <begin position="29"/>
        <end position="354"/>
    </location>
</feature>
<evidence type="ECO:0000259" key="2">
    <source>
        <dbReference type="Pfam" id="PF12697"/>
    </source>
</evidence>
<dbReference type="InterPro" id="IPR029058">
    <property type="entry name" value="AB_hydrolase_fold"/>
</dbReference>
<accession>A0ABS3RCC4</accession>
<keyword evidence="3" id="KW-0378">Hydrolase</keyword>
<evidence type="ECO:0000313" key="4">
    <source>
        <dbReference type="Proteomes" id="UP000666915"/>
    </source>
</evidence>
<dbReference type="PANTHER" id="PTHR43798:SF33">
    <property type="entry name" value="HYDROLASE, PUTATIVE (AFU_ORTHOLOGUE AFUA_2G14860)-RELATED"/>
    <property type="match status" value="1"/>
</dbReference>
<feature type="signal peptide" evidence="1">
    <location>
        <begin position="1"/>
        <end position="28"/>
    </location>
</feature>
<dbReference type="GO" id="GO:0016787">
    <property type="term" value="F:hydrolase activity"/>
    <property type="evidence" value="ECO:0007669"/>
    <property type="project" value="UniProtKB-KW"/>
</dbReference>
<dbReference type="Pfam" id="PF12697">
    <property type="entry name" value="Abhydrolase_6"/>
    <property type="match status" value="1"/>
</dbReference>
<keyword evidence="4" id="KW-1185">Reference proteome</keyword>
<name>A0ABS3RCC4_9ACTN</name>
<dbReference type="EMBL" id="JAGEOK010000034">
    <property type="protein sequence ID" value="MBO2443512.1"/>
    <property type="molecule type" value="Genomic_DNA"/>
</dbReference>
<sequence length="354" mass="37554">MFRRILRAAIAAGLMTGLLAAAPVTANASEPSAHCRDVTVPVSLAPGQPVQHTIWGRLCTPANRPASTVQVLIPGLNYGRVYWDFPFQPGHYSYVRHANRAGYATFDLDRIGIGRSSHPASADVTLESNAYTVHQVVAALRRGTVSGRPFRTVMLVGHSYGSEIAKLEAAVDRDLDALVLTGSAHTISPTTQQLLAQLGQPVDQVPRLAAEVPQGDNGYVTVQDAHRPKGMYNVADADPRVIALDIATKETNTLGELFTIGDANASGLTDRIAVPILIADGANDALACAPDATDCTSAASLAAAERPFYPHARVDAVVIPHAGHAINLHRNAATAYRSIITWTKRVLAARASAE</sequence>
<dbReference type="RefSeq" id="WP_208271825.1">
    <property type="nucleotide sequence ID" value="NZ_BAAAGM010000029.1"/>
</dbReference>
<gene>
    <name evidence="3" type="ORF">J4557_38900</name>
</gene>
<dbReference type="Proteomes" id="UP000666915">
    <property type="component" value="Unassembled WGS sequence"/>
</dbReference>
<evidence type="ECO:0000256" key="1">
    <source>
        <dbReference type="SAM" id="SignalP"/>
    </source>
</evidence>
<comment type="caution">
    <text evidence="3">The sequence shown here is derived from an EMBL/GenBank/DDBJ whole genome shotgun (WGS) entry which is preliminary data.</text>
</comment>
<keyword evidence="1" id="KW-0732">Signal</keyword>
<dbReference type="Gene3D" id="3.40.50.1820">
    <property type="entry name" value="alpha/beta hydrolase"/>
    <property type="match status" value="1"/>
</dbReference>